<sequence length="93" mass="10523">MVTITVSCRYCGNPDQVRRKGLATNGHQRYKCEACKRSFQLAYTHRAHEPGIKEEVIEMALNGSGIRDTARVLKINMNTVMSTLKKKPRQSSL</sequence>
<dbReference type="OrthoDB" id="1086493at2"/>
<evidence type="ECO:0000256" key="4">
    <source>
        <dbReference type="ARBA" id="ARBA00023172"/>
    </source>
</evidence>
<evidence type="ECO:0008006" key="9">
    <source>
        <dbReference type="Google" id="ProtNLM"/>
    </source>
</evidence>
<proteinExistence type="inferred from homology"/>
<evidence type="ECO:0000313" key="8">
    <source>
        <dbReference type="Proteomes" id="UP000232883"/>
    </source>
</evidence>
<feature type="domain" description="Insertion element IS1 protein InsA helix-turn-helix" evidence="6">
    <location>
        <begin position="43"/>
        <end position="86"/>
    </location>
</feature>
<feature type="domain" description="InsA N-terminal zinc ribbon" evidence="5">
    <location>
        <begin position="1"/>
        <end position="36"/>
    </location>
</feature>
<evidence type="ECO:0000259" key="5">
    <source>
        <dbReference type="Pfam" id="PF03811"/>
    </source>
</evidence>
<dbReference type="Pfam" id="PF12759">
    <property type="entry name" value="HTH_Tnp_IS1"/>
    <property type="match status" value="1"/>
</dbReference>
<dbReference type="RefSeq" id="WP_100992865.1">
    <property type="nucleotide sequence ID" value="NZ_CP025096.1"/>
</dbReference>
<organism evidence="7 8">
    <name type="scientific">Spirosoma pollinicola</name>
    <dbReference type="NCBI Taxonomy" id="2057025"/>
    <lineage>
        <taxon>Bacteria</taxon>
        <taxon>Pseudomonadati</taxon>
        <taxon>Bacteroidota</taxon>
        <taxon>Cytophagia</taxon>
        <taxon>Cytophagales</taxon>
        <taxon>Cytophagaceae</taxon>
        <taxon>Spirosoma</taxon>
    </lineage>
</organism>
<gene>
    <name evidence="7" type="ORF">CWM47_33450</name>
</gene>
<dbReference type="KEGG" id="spir:CWM47_33450"/>
<dbReference type="InterPro" id="IPR051252">
    <property type="entry name" value="IS1_transposase_InsA"/>
</dbReference>
<evidence type="ECO:0000256" key="1">
    <source>
        <dbReference type="ARBA" id="ARBA00004091"/>
    </source>
</evidence>
<keyword evidence="3" id="KW-0815">Transposition</keyword>
<dbReference type="Pfam" id="PF03811">
    <property type="entry name" value="Zn_ribbon_InsA"/>
    <property type="match status" value="1"/>
</dbReference>
<keyword evidence="8" id="KW-1185">Reference proteome</keyword>
<dbReference type="EMBL" id="CP025096">
    <property type="protein sequence ID" value="AUD06320.1"/>
    <property type="molecule type" value="Genomic_DNA"/>
</dbReference>
<dbReference type="InterPro" id="IPR003220">
    <property type="entry name" value="InsA_N_dom_Znf"/>
</dbReference>
<dbReference type="AlphaFoldDB" id="A0A2K8Z8Z3"/>
<dbReference type="Proteomes" id="UP000232883">
    <property type="component" value="Chromosome"/>
</dbReference>
<evidence type="ECO:0000259" key="6">
    <source>
        <dbReference type="Pfam" id="PF12759"/>
    </source>
</evidence>
<dbReference type="PANTHER" id="PTHR47923">
    <property type="entry name" value="INSERTION ELEMENT IS1 1 PROTEIN INSA-RELATED"/>
    <property type="match status" value="1"/>
</dbReference>
<evidence type="ECO:0000313" key="7">
    <source>
        <dbReference type="EMBL" id="AUD06320.1"/>
    </source>
</evidence>
<comment type="similarity">
    <text evidence="2">Belongs to the IS1 elements InsA family.</text>
</comment>
<dbReference type="PANTHER" id="PTHR47923:SF1">
    <property type="entry name" value="INSERTION ELEMENT IS1 1 PROTEIN INSA-RELATED"/>
    <property type="match status" value="1"/>
</dbReference>
<comment type="function">
    <text evidence="1">Absolutely required for transposition of IS1.</text>
</comment>
<evidence type="ECO:0000256" key="2">
    <source>
        <dbReference type="ARBA" id="ARBA00006212"/>
    </source>
</evidence>
<accession>A0A2K8Z8Z3</accession>
<name>A0A2K8Z8Z3_9BACT</name>
<dbReference type="InterPro" id="IPR024431">
    <property type="entry name" value="InsA_HTH_dom"/>
</dbReference>
<protein>
    <recommendedName>
        <fullName evidence="9">Insertion element IS1 protein InsA helix-turn-helix domain-containing protein</fullName>
    </recommendedName>
</protein>
<evidence type="ECO:0000256" key="3">
    <source>
        <dbReference type="ARBA" id="ARBA00022578"/>
    </source>
</evidence>
<keyword evidence="4" id="KW-0233">DNA recombination</keyword>
<reference evidence="7 8" key="1">
    <citation type="submission" date="2017-11" db="EMBL/GenBank/DDBJ databases">
        <title>Taxonomic description and genome sequences of Spirosoma HA7 sp. nov., isolated from pollen microhabitat of Corylus avellana.</title>
        <authorList>
            <person name="Ambika Manirajan B."/>
            <person name="Suarez C."/>
            <person name="Ratering S."/>
            <person name="Geissler-Plaum R."/>
            <person name="Cardinale M."/>
            <person name="Sylvia S."/>
        </authorList>
    </citation>
    <scope>NUCLEOTIDE SEQUENCE [LARGE SCALE GENOMIC DNA]</scope>
    <source>
        <strain evidence="7 8">HA7</strain>
    </source>
</reference>
<dbReference type="GO" id="GO:0006313">
    <property type="term" value="P:DNA transposition"/>
    <property type="evidence" value="ECO:0007669"/>
    <property type="project" value="InterPro"/>
</dbReference>